<sequence>MTFLPLYIDPGTGSMLFSILIGACATLFFLAKAFWLKLKLFFTGGKGQKLDKAYKKYVIYSEDKRYWNIFKPVLDEFEKRKIEITYYVANDKDPVFEEKYEFVKPEVIGEGNKAFAKLNMLSAGFVLMTTPGLQVYQLKRSKNVKHYSHIFHSPGDPTMYRLFGIDYFDSILCTGDYQFEDIREMERQRKLPAKQLVTVGCTYLDVFKKRMEEIPAEENHQFTVLVSPSWGKSALLSLYGKKLLDPLVATGWKIIIRPHPQSRISEAQMLSELEEAYKDVPNVEWDSNRDNFYSLKKADIMITDFSGIIWDYTFLCDKPVMYANAEMELGPYDAYDIDHEIWQFSTVKKIGIKIEEKDFANIKNVIQNASDSPELAAARKKARDEAWMHIGEAGKRTADFMIQTMEKIEK</sequence>
<dbReference type="Gene3D" id="3.40.50.12580">
    <property type="match status" value="1"/>
</dbReference>
<keyword evidence="1" id="KW-0472">Membrane</keyword>
<dbReference type="EMBL" id="FUXC01000008">
    <property type="protein sequence ID" value="SJZ88632.1"/>
    <property type="molecule type" value="Genomic_DNA"/>
</dbReference>
<dbReference type="STRING" id="225004.SAMN02745152_01509"/>
<organism evidence="2 3">
    <name type="scientific">Treponema berlinense</name>
    <dbReference type="NCBI Taxonomy" id="225004"/>
    <lineage>
        <taxon>Bacteria</taxon>
        <taxon>Pseudomonadati</taxon>
        <taxon>Spirochaetota</taxon>
        <taxon>Spirochaetia</taxon>
        <taxon>Spirochaetales</taxon>
        <taxon>Treponemataceae</taxon>
        <taxon>Treponema</taxon>
    </lineage>
</organism>
<name>A0A1T4PAV2_9SPIR</name>
<keyword evidence="1" id="KW-1133">Transmembrane helix</keyword>
<protein>
    <submittedName>
        <fullName evidence="2">CDP-Glycerol:Poly(Glycerophosphate) glycerophosphotransferase</fullName>
    </submittedName>
</protein>
<accession>A0A1T4PAV2</accession>
<evidence type="ECO:0000313" key="2">
    <source>
        <dbReference type="EMBL" id="SJZ88632.1"/>
    </source>
</evidence>
<dbReference type="GO" id="GO:0047355">
    <property type="term" value="F:CDP-glycerol glycerophosphotransferase activity"/>
    <property type="evidence" value="ECO:0007669"/>
    <property type="project" value="InterPro"/>
</dbReference>
<dbReference type="GO" id="GO:0016020">
    <property type="term" value="C:membrane"/>
    <property type="evidence" value="ECO:0007669"/>
    <property type="project" value="InterPro"/>
</dbReference>
<keyword evidence="2" id="KW-0808">Transferase</keyword>
<keyword evidence="3" id="KW-1185">Reference proteome</keyword>
<proteinExistence type="predicted"/>
<dbReference type="SUPFAM" id="SSF53756">
    <property type="entry name" value="UDP-Glycosyltransferase/glycogen phosphorylase"/>
    <property type="match status" value="1"/>
</dbReference>
<dbReference type="OrthoDB" id="9780552at2"/>
<dbReference type="GeneID" id="303367741"/>
<reference evidence="2 3" key="1">
    <citation type="submission" date="2017-02" db="EMBL/GenBank/DDBJ databases">
        <authorList>
            <person name="Peterson S.W."/>
        </authorList>
    </citation>
    <scope>NUCLEOTIDE SEQUENCE [LARGE SCALE GENOMIC DNA]</scope>
    <source>
        <strain evidence="2 3">ATCC BAA-909</strain>
    </source>
</reference>
<dbReference type="RefSeq" id="WP_078931243.1">
    <property type="nucleotide sequence ID" value="NZ_CAMEQG010000023.1"/>
</dbReference>
<evidence type="ECO:0000313" key="3">
    <source>
        <dbReference type="Proteomes" id="UP000190395"/>
    </source>
</evidence>
<evidence type="ECO:0000256" key="1">
    <source>
        <dbReference type="SAM" id="Phobius"/>
    </source>
</evidence>
<dbReference type="AlphaFoldDB" id="A0A1T4PAV2"/>
<keyword evidence="1" id="KW-0812">Transmembrane</keyword>
<dbReference type="InterPro" id="IPR007554">
    <property type="entry name" value="Glycerophosphate_synth"/>
</dbReference>
<gene>
    <name evidence="2" type="ORF">SAMN02745152_01509</name>
</gene>
<dbReference type="Pfam" id="PF04464">
    <property type="entry name" value="Glyphos_transf"/>
    <property type="match status" value="1"/>
</dbReference>
<dbReference type="Proteomes" id="UP000190395">
    <property type="component" value="Unassembled WGS sequence"/>
</dbReference>
<dbReference type="InterPro" id="IPR043148">
    <property type="entry name" value="TagF_C"/>
</dbReference>
<feature type="transmembrane region" description="Helical" evidence="1">
    <location>
        <begin position="15"/>
        <end position="36"/>
    </location>
</feature>